<dbReference type="STRING" id="1533.SAMN05443638_103145"/>
<dbReference type="RefSeq" id="WP_072892834.1">
    <property type="nucleotide sequence ID" value="NZ_FQVM01000003.1"/>
</dbReference>
<gene>
    <name evidence="2" type="ORF">SAMN05443638_103145</name>
</gene>
<sequence>MKSEVLRILKMVEEGKIDSGVASKLIDSLEDKTEENNNQSKISNKENVEKVYNEFVSNPKLEGEKMLYVFVYGNGDNKVKVKLPIKFIKAVLGATNSENIPGLKNTGVDIEVIKNAIDNGLEGRIVEIESEEGDTVIIEIK</sequence>
<name>A0A1M4TVK4_9CLOT</name>
<evidence type="ECO:0000313" key="3">
    <source>
        <dbReference type="Proteomes" id="UP000184035"/>
    </source>
</evidence>
<dbReference type="EMBL" id="FQVM01000003">
    <property type="protein sequence ID" value="SHE48478.1"/>
    <property type="molecule type" value="Genomic_DNA"/>
</dbReference>
<dbReference type="InterPro" id="IPR053959">
    <property type="entry name" value="YvlB/LiaX_N"/>
</dbReference>
<keyword evidence="3" id="KW-1185">Reference proteome</keyword>
<reference evidence="2 3" key="1">
    <citation type="submission" date="2016-11" db="EMBL/GenBank/DDBJ databases">
        <authorList>
            <person name="Jaros S."/>
            <person name="Januszkiewicz K."/>
            <person name="Wedrychowicz H."/>
        </authorList>
    </citation>
    <scope>NUCLEOTIDE SEQUENCE [LARGE SCALE GENOMIC DNA]</scope>
    <source>
        <strain evidence="2 3">DSM 2631</strain>
    </source>
</reference>
<organism evidence="2 3">
    <name type="scientific">Clostridium fallax</name>
    <dbReference type="NCBI Taxonomy" id="1533"/>
    <lineage>
        <taxon>Bacteria</taxon>
        <taxon>Bacillati</taxon>
        <taxon>Bacillota</taxon>
        <taxon>Clostridia</taxon>
        <taxon>Eubacteriales</taxon>
        <taxon>Clostridiaceae</taxon>
        <taxon>Clostridium</taxon>
    </lineage>
</organism>
<evidence type="ECO:0000259" key="1">
    <source>
        <dbReference type="Pfam" id="PF22746"/>
    </source>
</evidence>
<evidence type="ECO:0000313" key="2">
    <source>
        <dbReference type="EMBL" id="SHE48478.1"/>
    </source>
</evidence>
<dbReference type="Proteomes" id="UP000184035">
    <property type="component" value="Unassembled WGS sequence"/>
</dbReference>
<dbReference type="OrthoDB" id="9808584at2"/>
<dbReference type="Pfam" id="PF22746">
    <property type="entry name" value="SHOCT-like_DUF2089-C"/>
    <property type="match status" value="1"/>
</dbReference>
<feature type="domain" description="YvlB/LiaX N-terminal" evidence="1">
    <location>
        <begin position="4"/>
        <end position="32"/>
    </location>
</feature>
<proteinExistence type="predicted"/>
<dbReference type="AlphaFoldDB" id="A0A1M4TVK4"/>
<accession>A0A1M4TVK4</accession>
<protein>
    <recommendedName>
        <fullName evidence="1">YvlB/LiaX N-terminal domain-containing protein</fullName>
    </recommendedName>
</protein>